<feature type="signal peptide" evidence="1">
    <location>
        <begin position="1"/>
        <end position="23"/>
    </location>
</feature>
<organism evidence="3 4">
    <name type="scientific">Macleaya cordata</name>
    <name type="common">Five-seeded plume-poppy</name>
    <name type="synonym">Bocconia cordata</name>
    <dbReference type="NCBI Taxonomy" id="56857"/>
    <lineage>
        <taxon>Eukaryota</taxon>
        <taxon>Viridiplantae</taxon>
        <taxon>Streptophyta</taxon>
        <taxon>Embryophyta</taxon>
        <taxon>Tracheophyta</taxon>
        <taxon>Spermatophyta</taxon>
        <taxon>Magnoliopsida</taxon>
        <taxon>Ranunculales</taxon>
        <taxon>Papaveraceae</taxon>
        <taxon>Papaveroideae</taxon>
        <taxon>Macleaya</taxon>
    </lineage>
</organism>
<protein>
    <submittedName>
        <fullName evidence="3">Bifunctional inhibitor/plant lipid transfer protein/seed storage helical domain</fullName>
    </submittedName>
</protein>
<dbReference type="PANTHER" id="PTHR33286:SF1">
    <property type="entry name" value="OS01G0800600 PROTEIN"/>
    <property type="match status" value="1"/>
</dbReference>
<dbReference type="EMBL" id="MVGT01002958">
    <property type="protein sequence ID" value="OVA06100.1"/>
    <property type="molecule type" value="Genomic_DNA"/>
</dbReference>
<evidence type="ECO:0000313" key="3">
    <source>
        <dbReference type="EMBL" id="OVA06100.1"/>
    </source>
</evidence>
<keyword evidence="4" id="KW-1185">Reference proteome</keyword>
<dbReference type="InterPro" id="IPR016140">
    <property type="entry name" value="Bifunc_inhib/LTP/seed_store"/>
</dbReference>
<dbReference type="STRING" id="56857.A0A200Q6I1"/>
<proteinExistence type="predicted"/>
<accession>A0A200Q6I1</accession>
<reference evidence="3 4" key="1">
    <citation type="journal article" date="2017" name="Mol. Plant">
        <title>The Genome of Medicinal Plant Macleaya cordata Provides New Insights into Benzylisoquinoline Alkaloids Metabolism.</title>
        <authorList>
            <person name="Liu X."/>
            <person name="Liu Y."/>
            <person name="Huang P."/>
            <person name="Ma Y."/>
            <person name="Qing Z."/>
            <person name="Tang Q."/>
            <person name="Cao H."/>
            <person name="Cheng P."/>
            <person name="Zheng Y."/>
            <person name="Yuan Z."/>
            <person name="Zhou Y."/>
            <person name="Liu J."/>
            <person name="Tang Z."/>
            <person name="Zhuo Y."/>
            <person name="Zhang Y."/>
            <person name="Yu L."/>
            <person name="Huang J."/>
            <person name="Yang P."/>
            <person name="Peng Q."/>
            <person name="Zhang J."/>
            <person name="Jiang W."/>
            <person name="Zhang Z."/>
            <person name="Lin K."/>
            <person name="Ro D.K."/>
            <person name="Chen X."/>
            <person name="Xiong X."/>
            <person name="Shang Y."/>
            <person name="Huang S."/>
            <person name="Zeng J."/>
        </authorList>
    </citation>
    <scope>NUCLEOTIDE SEQUENCE [LARGE SCALE GENOMIC DNA]</scope>
    <source>
        <strain evidence="4">cv. BLH2017</strain>
        <tissue evidence="3">Root</tissue>
    </source>
</reference>
<dbReference type="PANTHER" id="PTHR33286">
    <property type="entry name" value="BIFUNCTIONAL INHIBITOR/LIPID-TRANSFER PROTEIN/SEED STORAGE 2S ALBUMIN SUPERFAMILY PROTEIN"/>
    <property type="match status" value="1"/>
</dbReference>
<dbReference type="SUPFAM" id="SSF47699">
    <property type="entry name" value="Bifunctional inhibitor/lipid-transfer protein/seed storage 2S albumin"/>
    <property type="match status" value="1"/>
</dbReference>
<dbReference type="InParanoid" id="A0A200Q6I1"/>
<dbReference type="FunCoup" id="A0A200Q6I1">
    <property type="interactions" value="97"/>
</dbReference>
<dbReference type="AlphaFoldDB" id="A0A200Q6I1"/>
<dbReference type="OMA" id="KECAVYV"/>
<gene>
    <name evidence="3" type="ORF">BVC80_8339g2</name>
</gene>
<sequence>MAVFKIRCLALVMLVVGILVTFGDHGVVVYSDAQSCDGDIRGLVEQCSRYVMKLIPRPPPSVACCEIVKKVDADCVCSHVTKEVEALISMDKAVFVAAYCGRPLPSGTKCGSN</sequence>
<dbReference type="Gene3D" id="1.10.110.10">
    <property type="entry name" value="Plant lipid-transfer and hydrophobic proteins"/>
    <property type="match status" value="1"/>
</dbReference>
<dbReference type="InterPro" id="IPR036312">
    <property type="entry name" value="Bifun_inhib/LTP/seed_sf"/>
</dbReference>
<comment type="caution">
    <text evidence="3">The sequence shown here is derived from an EMBL/GenBank/DDBJ whole genome shotgun (WGS) entry which is preliminary data.</text>
</comment>
<keyword evidence="1" id="KW-0732">Signal</keyword>
<dbReference type="InterPro" id="IPR044741">
    <property type="entry name" value="NsLTP-like"/>
</dbReference>
<feature type="domain" description="Bifunctional inhibitor/plant lipid transfer protein/seed storage helical" evidence="2">
    <location>
        <begin position="32"/>
        <end position="110"/>
    </location>
</feature>
<evidence type="ECO:0000313" key="4">
    <source>
        <dbReference type="Proteomes" id="UP000195402"/>
    </source>
</evidence>
<evidence type="ECO:0000256" key="1">
    <source>
        <dbReference type="SAM" id="SignalP"/>
    </source>
</evidence>
<dbReference type="Pfam" id="PF14368">
    <property type="entry name" value="LTP_2"/>
    <property type="match status" value="1"/>
</dbReference>
<dbReference type="CDD" id="cd04660">
    <property type="entry name" value="nsLTP_like"/>
    <property type="match status" value="1"/>
</dbReference>
<dbReference type="OrthoDB" id="1881174at2759"/>
<dbReference type="Proteomes" id="UP000195402">
    <property type="component" value="Unassembled WGS sequence"/>
</dbReference>
<name>A0A200Q6I1_MACCD</name>
<feature type="chain" id="PRO_5012577762" evidence="1">
    <location>
        <begin position="24"/>
        <end position="113"/>
    </location>
</feature>
<evidence type="ECO:0000259" key="2">
    <source>
        <dbReference type="Pfam" id="PF14368"/>
    </source>
</evidence>